<dbReference type="Proteomes" id="UP001480955">
    <property type="component" value="Unassembled WGS sequence"/>
</dbReference>
<evidence type="ECO:0000259" key="10">
    <source>
        <dbReference type="Pfam" id="PF20258"/>
    </source>
</evidence>
<organism evidence="12 13">
    <name type="scientific">Methylorubrum podarium</name>
    <dbReference type="NCBI Taxonomy" id="200476"/>
    <lineage>
        <taxon>Bacteria</taxon>
        <taxon>Pseudomonadati</taxon>
        <taxon>Pseudomonadota</taxon>
        <taxon>Alphaproteobacteria</taxon>
        <taxon>Hyphomicrobiales</taxon>
        <taxon>Methylobacteriaceae</taxon>
        <taxon>Methylorubrum</taxon>
    </lineage>
</organism>
<evidence type="ECO:0000256" key="1">
    <source>
        <dbReference type="ARBA" id="ARBA00022555"/>
    </source>
</evidence>
<dbReference type="Pfam" id="PF20258">
    <property type="entry name" value="tRNA_Me_trans_C"/>
    <property type="match status" value="1"/>
</dbReference>
<keyword evidence="1 9" id="KW-0820">tRNA-binding</keyword>
<feature type="binding site" evidence="9">
    <location>
        <begin position="18"/>
        <end position="25"/>
    </location>
    <ligand>
        <name>ATP</name>
        <dbReference type="ChEBI" id="CHEBI:30616"/>
    </ligand>
</feature>
<dbReference type="Pfam" id="PF03054">
    <property type="entry name" value="tRNA_Me_trans"/>
    <property type="match status" value="1"/>
</dbReference>
<comment type="similarity">
    <text evidence="9">Belongs to the MnmA/TRMU family.</text>
</comment>
<name>A0ABV1QJI1_9HYPH</name>
<evidence type="ECO:0000256" key="2">
    <source>
        <dbReference type="ARBA" id="ARBA00022679"/>
    </source>
</evidence>
<dbReference type="Gene3D" id="2.40.30.10">
    <property type="entry name" value="Translation factors"/>
    <property type="match status" value="1"/>
</dbReference>
<dbReference type="GO" id="GO:0103016">
    <property type="term" value="F:tRNA-uridine 2-sulfurtransferase activity"/>
    <property type="evidence" value="ECO:0007669"/>
    <property type="project" value="UniProtKB-EC"/>
</dbReference>
<dbReference type="HAMAP" id="MF_00144">
    <property type="entry name" value="tRNA_thiouridyl_MnmA"/>
    <property type="match status" value="1"/>
</dbReference>
<sequence>MNSLDLPKPPHETRVVVAMSGGVDSSVVAGLLKREGYDVVGVTLQLYDHGAATHRKGACCAGRDIHDARAVAETLGIPHYVLDYEDRFRESVIDRFAESYLSGETPIPCVECNRSVKFRDLLGLARDLGAEALATGHYVASRALPEGGRALYRALDPARDQSYFLYATTPEQLAYLRFPLGERPKDETRALARDLGLAVADKADSQDICFVPQGGYADVIAKLRPEAARPGEIVDLDGRRLGEHEGIIHYTVGQRRGLKLSVGEPLYVVRLEPETARVVVGPRAALATRRIRLADLNWLGSGAPEDVADRPVAVRVRSTREPRPARLSWNAAEACAEVELVVPEDGVSPGQACVIYADDGPRAQVLGGGTIRRIGALQAGAAEAA</sequence>
<evidence type="ECO:0000259" key="11">
    <source>
        <dbReference type="Pfam" id="PF20259"/>
    </source>
</evidence>
<keyword evidence="9" id="KW-0963">Cytoplasm</keyword>
<feature type="domain" description="tRNA-specific 2-thiouridylase MnmA-like central" evidence="11">
    <location>
        <begin position="223"/>
        <end position="281"/>
    </location>
</feature>
<dbReference type="InterPro" id="IPR046884">
    <property type="entry name" value="MnmA-like_central"/>
</dbReference>
<reference evidence="12 13" key="1">
    <citation type="submission" date="2024-06" db="EMBL/GenBank/DDBJ databases">
        <authorList>
            <person name="Campbell A.G."/>
        </authorList>
    </citation>
    <scope>NUCLEOTIDE SEQUENCE [LARGE SCALE GENOMIC DNA]</scope>
    <source>
        <strain evidence="12 13">EM12</strain>
    </source>
</reference>
<keyword evidence="13" id="KW-1185">Reference proteome</keyword>
<feature type="active site" description="Nucleophile" evidence="9">
    <location>
        <position position="112"/>
    </location>
</feature>
<dbReference type="InterPro" id="IPR004506">
    <property type="entry name" value="MnmA-like"/>
</dbReference>
<keyword evidence="3 9" id="KW-0819">tRNA processing</keyword>
<dbReference type="PANTHER" id="PTHR11933:SF5">
    <property type="entry name" value="MITOCHONDRIAL TRNA-SPECIFIC 2-THIOURIDYLASE 1"/>
    <property type="match status" value="1"/>
</dbReference>
<keyword evidence="4 9" id="KW-0547">Nucleotide-binding</keyword>
<dbReference type="Pfam" id="PF20259">
    <property type="entry name" value="tRNA_Me_trans_M"/>
    <property type="match status" value="1"/>
</dbReference>
<comment type="caution">
    <text evidence="9">Lacks conserved residue(s) required for the propagation of feature annotation.</text>
</comment>
<evidence type="ECO:0000313" key="13">
    <source>
        <dbReference type="Proteomes" id="UP001480955"/>
    </source>
</evidence>
<comment type="subcellular location">
    <subcellularLocation>
        <location evidence="9">Cytoplasm</location>
    </subcellularLocation>
</comment>
<feature type="binding site" evidence="9">
    <location>
        <position position="136"/>
    </location>
    <ligand>
        <name>ATP</name>
        <dbReference type="ChEBI" id="CHEBI:30616"/>
    </ligand>
</feature>
<accession>A0ABV1QJI1</accession>
<protein>
    <recommendedName>
        <fullName evidence="9">tRNA-specific 2-thiouridylase MnmA</fullName>
        <ecNumber evidence="9">2.8.1.13</ecNumber>
    </recommendedName>
</protein>
<evidence type="ECO:0000256" key="8">
    <source>
        <dbReference type="ARBA" id="ARBA00051542"/>
    </source>
</evidence>
<feature type="active site" description="Cysteine persulfide intermediate" evidence="9">
    <location>
        <position position="209"/>
    </location>
</feature>
<evidence type="ECO:0000256" key="9">
    <source>
        <dbReference type="HAMAP-Rule" id="MF_00144"/>
    </source>
</evidence>
<feature type="site" description="Interaction with tRNA" evidence="9">
    <location>
        <position position="351"/>
    </location>
</feature>
<evidence type="ECO:0000256" key="3">
    <source>
        <dbReference type="ARBA" id="ARBA00022694"/>
    </source>
</evidence>
<gene>
    <name evidence="9 12" type="primary">mnmA</name>
    <name evidence="12" type="ORF">ABS772_06425</name>
</gene>
<dbReference type="RefSeq" id="WP_350393078.1">
    <property type="nucleotide sequence ID" value="NZ_JBELQE010000041.1"/>
</dbReference>
<keyword evidence="6 9" id="KW-0694">RNA-binding</keyword>
<dbReference type="InterPro" id="IPR014729">
    <property type="entry name" value="Rossmann-like_a/b/a_fold"/>
</dbReference>
<comment type="catalytic activity">
    <reaction evidence="8 9">
        <text>S-sulfanyl-L-cysteinyl-[protein] + uridine(34) in tRNA + AH2 + ATP = 2-thiouridine(34) in tRNA + L-cysteinyl-[protein] + A + AMP + diphosphate + H(+)</text>
        <dbReference type="Rhea" id="RHEA:47032"/>
        <dbReference type="Rhea" id="RHEA-COMP:10131"/>
        <dbReference type="Rhea" id="RHEA-COMP:11726"/>
        <dbReference type="Rhea" id="RHEA-COMP:11727"/>
        <dbReference type="Rhea" id="RHEA-COMP:11728"/>
        <dbReference type="ChEBI" id="CHEBI:13193"/>
        <dbReference type="ChEBI" id="CHEBI:15378"/>
        <dbReference type="ChEBI" id="CHEBI:17499"/>
        <dbReference type="ChEBI" id="CHEBI:29950"/>
        <dbReference type="ChEBI" id="CHEBI:30616"/>
        <dbReference type="ChEBI" id="CHEBI:33019"/>
        <dbReference type="ChEBI" id="CHEBI:61963"/>
        <dbReference type="ChEBI" id="CHEBI:65315"/>
        <dbReference type="ChEBI" id="CHEBI:87170"/>
        <dbReference type="ChEBI" id="CHEBI:456215"/>
        <dbReference type="EC" id="2.8.1.13"/>
    </reaction>
</comment>
<dbReference type="InterPro" id="IPR023382">
    <property type="entry name" value="MnmA-like_central_sf"/>
</dbReference>
<evidence type="ECO:0000256" key="7">
    <source>
        <dbReference type="ARBA" id="ARBA00023157"/>
    </source>
</evidence>
<dbReference type="InterPro" id="IPR046885">
    <property type="entry name" value="MnmA-like_C"/>
</dbReference>
<dbReference type="EC" id="2.8.1.13" evidence="9"/>
<feature type="binding site" evidence="9">
    <location>
        <position position="44"/>
    </location>
    <ligand>
        <name>ATP</name>
        <dbReference type="ChEBI" id="CHEBI:30616"/>
    </ligand>
</feature>
<evidence type="ECO:0000313" key="12">
    <source>
        <dbReference type="EMBL" id="MER2249550.1"/>
    </source>
</evidence>
<keyword evidence="2 9" id="KW-0808">Transferase</keyword>
<keyword evidence="5 9" id="KW-0067">ATP-binding</keyword>
<dbReference type="NCBIfam" id="TIGR00420">
    <property type="entry name" value="trmU"/>
    <property type="match status" value="1"/>
</dbReference>
<evidence type="ECO:0000256" key="6">
    <source>
        <dbReference type="ARBA" id="ARBA00022884"/>
    </source>
</evidence>
<feature type="region of interest" description="Interaction with tRNA" evidence="9">
    <location>
        <begin position="159"/>
        <end position="161"/>
    </location>
</feature>
<dbReference type="CDD" id="cd01998">
    <property type="entry name" value="MnmA_TRMU-like"/>
    <property type="match status" value="1"/>
</dbReference>
<proteinExistence type="inferred from homology"/>
<evidence type="ECO:0000256" key="4">
    <source>
        <dbReference type="ARBA" id="ARBA00022741"/>
    </source>
</evidence>
<feature type="disulfide bond" description="Alternate" evidence="9">
    <location>
        <begin position="112"/>
        <end position="209"/>
    </location>
</feature>
<evidence type="ECO:0000256" key="5">
    <source>
        <dbReference type="ARBA" id="ARBA00022840"/>
    </source>
</evidence>
<dbReference type="EMBL" id="JBELQE010000041">
    <property type="protein sequence ID" value="MER2249550.1"/>
    <property type="molecule type" value="Genomic_DNA"/>
</dbReference>
<dbReference type="PANTHER" id="PTHR11933">
    <property type="entry name" value="TRNA 5-METHYLAMINOMETHYL-2-THIOURIDYLATE -METHYLTRANSFERASE"/>
    <property type="match status" value="1"/>
</dbReference>
<feature type="site" description="Interaction with tRNA" evidence="9">
    <location>
        <position position="137"/>
    </location>
</feature>
<dbReference type="Gene3D" id="2.30.30.280">
    <property type="entry name" value="Adenine nucleotide alpha hydrolases-like domains"/>
    <property type="match status" value="1"/>
</dbReference>
<comment type="function">
    <text evidence="9">Catalyzes the 2-thiolation of uridine at the wobble position (U34) of tRNA, leading to the formation of s(2)U34.</text>
</comment>
<dbReference type="SUPFAM" id="SSF52402">
    <property type="entry name" value="Adenine nucleotide alpha hydrolases-like"/>
    <property type="match status" value="1"/>
</dbReference>
<comment type="caution">
    <text evidence="12">The sequence shown here is derived from an EMBL/GenBank/DDBJ whole genome shotgun (WGS) entry which is preliminary data.</text>
</comment>
<feature type="domain" description="tRNA-specific 2-thiouridylase MnmA-like C-terminal" evidence="10">
    <location>
        <begin position="289"/>
        <end position="371"/>
    </location>
</feature>
<dbReference type="Gene3D" id="3.40.50.620">
    <property type="entry name" value="HUPs"/>
    <property type="match status" value="1"/>
</dbReference>
<dbReference type="NCBIfam" id="NF001138">
    <property type="entry name" value="PRK00143.1"/>
    <property type="match status" value="1"/>
</dbReference>
<keyword evidence="7 9" id="KW-1015">Disulfide bond</keyword>